<evidence type="ECO:0000313" key="1">
    <source>
        <dbReference type="EMBL" id="GFO05253.1"/>
    </source>
</evidence>
<accession>A0AAV4AEM1</accession>
<reference evidence="1 2" key="1">
    <citation type="journal article" date="2021" name="Elife">
        <title>Chloroplast acquisition without the gene transfer in kleptoplastic sea slugs, Plakobranchus ocellatus.</title>
        <authorList>
            <person name="Maeda T."/>
            <person name="Takahashi S."/>
            <person name="Yoshida T."/>
            <person name="Shimamura S."/>
            <person name="Takaki Y."/>
            <person name="Nagai Y."/>
            <person name="Toyoda A."/>
            <person name="Suzuki Y."/>
            <person name="Arimoto A."/>
            <person name="Ishii H."/>
            <person name="Satoh N."/>
            <person name="Nishiyama T."/>
            <person name="Hasebe M."/>
            <person name="Maruyama T."/>
            <person name="Minagawa J."/>
            <person name="Obokata J."/>
            <person name="Shigenobu S."/>
        </authorList>
    </citation>
    <scope>NUCLEOTIDE SEQUENCE [LARGE SCALE GENOMIC DNA]</scope>
</reference>
<comment type="caution">
    <text evidence="1">The sequence shown here is derived from an EMBL/GenBank/DDBJ whole genome shotgun (WGS) entry which is preliminary data.</text>
</comment>
<dbReference type="Proteomes" id="UP000735302">
    <property type="component" value="Unassembled WGS sequence"/>
</dbReference>
<evidence type="ECO:0000313" key="2">
    <source>
        <dbReference type="Proteomes" id="UP000735302"/>
    </source>
</evidence>
<sequence>MTRVCVKQSRKFAPVLIGTAPSPPCRTTLSFGIDRTKNTSVALTGKQLEVASVTFEIREKTKNNLVQQGDYAPDPPHPKRDAGDLWEGEVFRVGYRVRMLQDTVDSVQ</sequence>
<keyword evidence="2" id="KW-1185">Reference proteome</keyword>
<name>A0AAV4AEM1_9GAST</name>
<dbReference type="EMBL" id="BLXT01003747">
    <property type="protein sequence ID" value="GFO05253.1"/>
    <property type="molecule type" value="Genomic_DNA"/>
</dbReference>
<gene>
    <name evidence="1" type="ORF">PoB_003175800</name>
</gene>
<protein>
    <submittedName>
        <fullName evidence="1">Uncharacterized protein</fullName>
    </submittedName>
</protein>
<proteinExistence type="predicted"/>
<dbReference type="AlphaFoldDB" id="A0AAV4AEM1"/>
<organism evidence="1 2">
    <name type="scientific">Plakobranchus ocellatus</name>
    <dbReference type="NCBI Taxonomy" id="259542"/>
    <lineage>
        <taxon>Eukaryota</taxon>
        <taxon>Metazoa</taxon>
        <taxon>Spiralia</taxon>
        <taxon>Lophotrochozoa</taxon>
        <taxon>Mollusca</taxon>
        <taxon>Gastropoda</taxon>
        <taxon>Heterobranchia</taxon>
        <taxon>Euthyneura</taxon>
        <taxon>Panpulmonata</taxon>
        <taxon>Sacoglossa</taxon>
        <taxon>Placobranchoidea</taxon>
        <taxon>Plakobranchidae</taxon>
        <taxon>Plakobranchus</taxon>
    </lineage>
</organism>